<accession>A0ABU1ZYR3</accession>
<dbReference type="SUPFAM" id="SSF51161">
    <property type="entry name" value="Trimeric LpxA-like enzymes"/>
    <property type="match status" value="1"/>
</dbReference>
<dbReference type="InterPro" id="IPR038361">
    <property type="entry name" value="THDPS_M_sf"/>
</dbReference>
<keyword evidence="2" id="KW-0012">Acyltransferase</keyword>
<dbReference type="GO" id="GO:0008666">
    <property type="term" value="F:2,3,4,5-tetrahydropyridine-2,6-dicarboxylate N-succinyltransferase activity"/>
    <property type="evidence" value="ECO:0007669"/>
    <property type="project" value="UniProtKB-EC"/>
</dbReference>
<proteinExistence type="predicted"/>
<organism evidence="2 3">
    <name type="scientific">Corynebacterium guangdongense</name>
    <dbReference type="NCBI Taxonomy" id="1783348"/>
    <lineage>
        <taxon>Bacteria</taxon>
        <taxon>Bacillati</taxon>
        <taxon>Actinomycetota</taxon>
        <taxon>Actinomycetes</taxon>
        <taxon>Mycobacteriales</taxon>
        <taxon>Corynebacteriaceae</taxon>
        <taxon>Corynebacterium</taxon>
    </lineage>
</organism>
<dbReference type="Gene3D" id="2.160.10.10">
    <property type="entry name" value="Hexapeptide repeat proteins"/>
    <property type="match status" value="1"/>
</dbReference>
<dbReference type="Gene3D" id="3.30.60.70">
    <property type="entry name" value="Trimeric LpxA-like enzymes"/>
    <property type="match status" value="1"/>
</dbReference>
<dbReference type="RefSeq" id="WP_310169088.1">
    <property type="nucleotide sequence ID" value="NZ_JAVDXZ010000001.1"/>
</dbReference>
<comment type="caution">
    <text evidence="2">The sequence shown here is derived from an EMBL/GenBank/DDBJ whole genome shotgun (WGS) entry which is preliminary data.</text>
</comment>
<dbReference type="Proteomes" id="UP001180840">
    <property type="component" value="Unassembled WGS sequence"/>
</dbReference>
<dbReference type="InterPro" id="IPR011004">
    <property type="entry name" value="Trimer_LpxA-like_sf"/>
</dbReference>
<dbReference type="Gene3D" id="3.30.70.2010">
    <property type="match status" value="1"/>
</dbReference>
<gene>
    <name evidence="2" type="ORF">J2S39_000704</name>
</gene>
<dbReference type="EC" id="2.3.1.117" evidence="2"/>
<dbReference type="InterPro" id="IPR001451">
    <property type="entry name" value="Hexapep"/>
</dbReference>
<feature type="domain" description="2,3,4,5-tetrahydropyridine-2,6-dicarboxylate N-succinyltransferase middle" evidence="1">
    <location>
        <begin position="115"/>
        <end position="154"/>
    </location>
</feature>
<keyword evidence="2" id="KW-0808">Transferase</keyword>
<evidence type="ECO:0000259" key="1">
    <source>
        <dbReference type="Pfam" id="PF14789"/>
    </source>
</evidence>
<dbReference type="EMBL" id="JAVDXZ010000001">
    <property type="protein sequence ID" value="MDR7329028.1"/>
    <property type="molecule type" value="Genomic_DNA"/>
</dbReference>
<evidence type="ECO:0000313" key="3">
    <source>
        <dbReference type="Proteomes" id="UP001180840"/>
    </source>
</evidence>
<evidence type="ECO:0000313" key="2">
    <source>
        <dbReference type="EMBL" id="MDR7329028.1"/>
    </source>
</evidence>
<dbReference type="InterPro" id="IPR032784">
    <property type="entry name" value="THDPS_M"/>
</dbReference>
<keyword evidence="3" id="KW-1185">Reference proteome</keyword>
<reference evidence="2" key="1">
    <citation type="submission" date="2023-07" db="EMBL/GenBank/DDBJ databases">
        <title>Sequencing the genomes of 1000 actinobacteria strains.</title>
        <authorList>
            <person name="Klenk H.-P."/>
        </authorList>
    </citation>
    <scope>NUCLEOTIDE SEQUENCE</scope>
    <source>
        <strain evidence="2">DSM 107476</strain>
    </source>
</reference>
<protein>
    <submittedName>
        <fullName evidence="2">2,3,4,5-tetrahydropyridine-2-carboxylate N-succinyltransferase</fullName>
        <ecNumber evidence="2">2.3.1.117</ecNumber>
    </submittedName>
</protein>
<name>A0ABU1ZYR3_9CORY</name>
<dbReference type="Pfam" id="PF14602">
    <property type="entry name" value="Hexapep_2"/>
    <property type="match status" value="1"/>
</dbReference>
<dbReference type="Pfam" id="PF14789">
    <property type="entry name" value="THDPS_M"/>
    <property type="match status" value="1"/>
</dbReference>
<sequence>MTTQGAVGMGIANIAIDGTVLDTWFPSPRLLTGPDAEGLTNGTVRLGAADIPNSFLRLIKMDQDRMVEQIAVRTVVADLSAPPADAHDVYLRLHLLSHRMVKPLSLSTQGAIHCLSTVVWTNKGPTLPDNFEFQRTELRSRGLIHVYGVERLPRMVDYVVPNHVSIAEAERVRLGAYLAPGTRVLREGYVSYNSGTLGACRIEGRLSSSTLIGEGCDIGLSSTFMAMRGEDGVRHPVTMGANCRLGVSSGLIGLSMGDHCSIAANIVIERETEVFDLGRDEVVPASSLDGRSNWHVSHSAYHSVPVVRWEHR</sequence>